<reference evidence="7" key="2">
    <citation type="submission" date="2025-08" db="UniProtKB">
        <authorList>
            <consortium name="Ensembl"/>
        </authorList>
    </citation>
    <scope>IDENTIFICATION</scope>
</reference>
<dbReference type="Pfam" id="PF00916">
    <property type="entry name" value="Sulfate_transp"/>
    <property type="match status" value="1"/>
</dbReference>
<dbReference type="InterPro" id="IPR001902">
    <property type="entry name" value="SLC26A/SulP_fam"/>
</dbReference>
<dbReference type="GO" id="GO:0016020">
    <property type="term" value="C:membrane"/>
    <property type="evidence" value="ECO:0007669"/>
    <property type="project" value="UniProtKB-SubCell"/>
</dbReference>
<dbReference type="AlphaFoldDB" id="A0A8C3E691"/>
<organism evidence="7 8">
    <name type="scientific">Corvus moneduloides</name>
    <name type="common">New Caledonian crow</name>
    <dbReference type="NCBI Taxonomy" id="1196302"/>
    <lineage>
        <taxon>Eukaryota</taxon>
        <taxon>Metazoa</taxon>
        <taxon>Chordata</taxon>
        <taxon>Craniata</taxon>
        <taxon>Vertebrata</taxon>
        <taxon>Euteleostomi</taxon>
        <taxon>Archelosauria</taxon>
        <taxon>Archosauria</taxon>
        <taxon>Dinosauria</taxon>
        <taxon>Saurischia</taxon>
        <taxon>Theropoda</taxon>
        <taxon>Coelurosauria</taxon>
        <taxon>Aves</taxon>
        <taxon>Neognathae</taxon>
        <taxon>Neoaves</taxon>
        <taxon>Telluraves</taxon>
        <taxon>Australaves</taxon>
        <taxon>Passeriformes</taxon>
        <taxon>Corvoidea</taxon>
        <taxon>Corvidae</taxon>
        <taxon>Corvus</taxon>
    </lineage>
</organism>
<evidence type="ECO:0000256" key="5">
    <source>
        <dbReference type="SAM" id="Phobius"/>
    </source>
</evidence>
<evidence type="ECO:0000256" key="3">
    <source>
        <dbReference type="ARBA" id="ARBA00022989"/>
    </source>
</evidence>
<dbReference type="InterPro" id="IPR011547">
    <property type="entry name" value="SLC26A/SulP_dom"/>
</dbReference>
<feature type="transmembrane region" description="Helical" evidence="5">
    <location>
        <begin position="104"/>
        <end position="120"/>
    </location>
</feature>
<feature type="transmembrane region" description="Helical" evidence="5">
    <location>
        <begin position="402"/>
        <end position="423"/>
    </location>
</feature>
<dbReference type="GO" id="GO:0008271">
    <property type="term" value="F:secondary active sulfate transmembrane transporter activity"/>
    <property type="evidence" value="ECO:0007669"/>
    <property type="project" value="InterPro"/>
</dbReference>
<dbReference type="Ensembl" id="ENSCMUT00000014685.2">
    <property type="protein sequence ID" value="ENSCMUP00000013670.2"/>
    <property type="gene ID" value="ENSCMUG00000007436.2"/>
</dbReference>
<evidence type="ECO:0000256" key="4">
    <source>
        <dbReference type="ARBA" id="ARBA00023136"/>
    </source>
</evidence>
<dbReference type="SUPFAM" id="SSF52091">
    <property type="entry name" value="SpoIIaa-like"/>
    <property type="match status" value="1"/>
</dbReference>
<dbReference type="Pfam" id="PF01740">
    <property type="entry name" value="STAS"/>
    <property type="match status" value="1"/>
</dbReference>
<keyword evidence="3 5" id="KW-1133">Transmembrane helix</keyword>
<dbReference type="Gene3D" id="3.30.750.24">
    <property type="entry name" value="STAS domain"/>
    <property type="match status" value="1"/>
</dbReference>
<dbReference type="InterPro" id="IPR036513">
    <property type="entry name" value="STAS_dom_sf"/>
</dbReference>
<feature type="transmembrane region" description="Helical" evidence="5">
    <location>
        <begin position="127"/>
        <end position="146"/>
    </location>
</feature>
<dbReference type="NCBIfam" id="TIGR00815">
    <property type="entry name" value="sulP"/>
    <property type="match status" value="1"/>
</dbReference>
<feature type="transmembrane region" description="Helical" evidence="5">
    <location>
        <begin position="460"/>
        <end position="487"/>
    </location>
</feature>
<keyword evidence="8" id="KW-1185">Reference proteome</keyword>
<dbReference type="CDD" id="cd07042">
    <property type="entry name" value="STAS_SulP_like_sulfate_transporter"/>
    <property type="match status" value="1"/>
</dbReference>
<keyword evidence="4 5" id="KW-0472">Membrane</keyword>
<feature type="transmembrane region" description="Helical" evidence="5">
    <location>
        <begin position="365"/>
        <end position="382"/>
    </location>
</feature>
<evidence type="ECO:0000313" key="7">
    <source>
        <dbReference type="Ensembl" id="ENSCMUP00000013670.2"/>
    </source>
</evidence>
<evidence type="ECO:0000256" key="1">
    <source>
        <dbReference type="ARBA" id="ARBA00004141"/>
    </source>
</evidence>
<keyword evidence="2 5" id="KW-0812">Transmembrane</keyword>
<dbReference type="PROSITE" id="PS01130">
    <property type="entry name" value="SLC26A"/>
    <property type="match status" value="1"/>
</dbReference>
<feature type="transmembrane region" description="Helical" evidence="5">
    <location>
        <begin position="334"/>
        <end position="353"/>
    </location>
</feature>
<feature type="transmembrane region" description="Helical" evidence="5">
    <location>
        <begin position="166"/>
        <end position="186"/>
    </location>
</feature>
<feature type="transmembrane region" description="Helical" evidence="5">
    <location>
        <begin position="276"/>
        <end position="297"/>
    </location>
</feature>
<comment type="subcellular location">
    <subcellularLocation>
        <location evidence="1">Membrane</location>
        <topology evidence="1">Multi-pass membrane protein</topology>
    </subcellularLocation>
</comment>
<reference evidence="8" key="1">
    <citation type="submission" date="2019-10" db="EMBL/GenBank/DDBJ databases">
        <title>Corvus moneduloides (New Caledonian crow) genome, bCorMon1, primary haplotype.</title>
        <authorList>
            <person name="Rutz C."/>
            <person name="Fungtammasan C."/>
            <person name="Mountcastle J."/>
            <person name="Formenti G."/>
            <person name="Chow W."/>
            <person name="Howe K."/>
            <person name="Steele M.P."/>
            <person name="Fernandes J."/>
            <person name="Gilbert M.T.P."/>
            <person name="Fedrigo O."/>
            <person name="Jarvis E.D."/>
            <person name="Gemmell N."/>
        </authorList>
    </citation>
    <scope>NUCLEOTIDE SEQUENCE [LARGE SCALE GENOMIC DNA]</scope>
</reference>
<feature type="transmembrane region" description="Helical" evidence="5">
    <location>
        <begin position="198"/>
        <end position="220"/>
    </location>
</feature>
<evidence type="ECO:0000259" key="6">
    <source>
        <dbReference type="PROSITE" id="PS50801"/>
    </source>
</evidence>
<dbReference type="Proteomes" id="UP000694553">
    <property type="component" value="Unassembled WGS sequence"/>
</dbReference>
<sequence>MVEPVGNHYVIARPVYSENAFNEEHEKLHRYHKTFWDHLKHYFSCSPQRVKKIALNLFPVISWLPAYRFREWVLSDIVSGINTGLVAVLQGLAFALLVNVPPSYGLYAAFFPVLVYFIFGTSRHISVGPFPVLSLMVGGVVTRLVPDDSIGNGNSTNISAINDERVMVAASVTFLSGIVQLLLGIFRFGFIVIYLSQSLISGFTTAAAIHVLVSQLKFMFQLPVPGFNKPFGIIYTLESIFSQITETNVADLVTSLVVLLIVFVVKEMNDRYKEKLPTPIPIELLVTVLAALVSHFVNFEEKFNVAVVGKLEEGFQTPVAPDVGILQNCIGDGISIAIVGFAVAFSVAKVYSIKHDYPLDGNQELIAFGLGNIVGGSFKGFASSTALSRSGVQESTGGKTQIAGIISSVIVLVVILAIGFLLAPLQKSVLASLALGNLKGMLMQFKEVGILWRKDKYDCVIWVVTFLSAVFLGLDIGLATAVAFQLLTVVIRSQIPSCTVLANVGRSNIYRNRKDYTDIYEPEGVKIFRCSSPIFFANIEFFREKLITAVGFNPLRVLRKRNKALRKIRKMLKKGELRVTPKGLVCMANPMYESDEELDNNKIEELDQPTIMTDLPIRINWSTDLPPGITVPQVNIHSIILDFSSVSFLDFSAMTVLRKTLKEFVRLNIDVYIAGAHGGLLDKLERSAFFDEEIKPSMFFLTIHDAVLHILLKKDIASSPKLKLSEEKGRSNDNVIIPRNRQRSSECTVRLWLWPSSPRKCSPESCSWECLGQITKAFSSLSSCVSPGQKASRELIDGI</sequence>
<dbReference type="PROSITE" id="PS50801">
    <property type="entry name" value="STAS"/>
    <property type="match status" value="1"/>
</dbReference>
<protein>
    <submittedName>
        <fullName evidence="7">Solute carrier family 26 member 3</fullName>
    </submittedName>
</protein>
<accession>A0A8U7MVM0</accession>
<dbReference type="InterPro" id="IPR018045">
    <property type="entry name" value="S04_transporter_CS"/>
</dbReference>
<evidence type="ECO:0000313" key="8">
    <source>
        <dbReference type="Proteomes" id="UP000694553"/>
    </source>
</evidence>
<evidence type="ECO:0000256" key="2">
    <source>
        <dbReference type="ARBA" id="ARBA00022692"/>
    </source>
</evidence>
<dbReference type="InterPro" id="IPR002645">
    <property type="entry name" value="STAS_dom"/>
</dbReference>
<dbReference type="OMA" id="WVMTFIF"/>
<feature type="domain" description="STAS" evidence="6">
    <location>
        <begin position="515"/>
        <end position="710"/>
    </location>
</feature>
<name>A0A8C3E691_CORMO</name>
<gene>
    <name evidence="7" type="primary">SLC26A3</name>
</gene>
<feature type="transmembrane region" description="Helical" evidence="5">
    <location>
        <begin position="240"/>
        <end position="264"/>
    </location>
</feature>
<feature type="transmembrane region" description="Helical" evidence="5">
    <location>
        <begin position="77"/>
        <end position="98"/>
    </location>
</feature>
<accession>A0A8C3E691</accession>
<dbReference type="PANTHER" id="PTHR11814">
    <property type="entry name" value="SULFATE TRANSPORTER"/>
    <property type="match status" value="1"/>
</dbReference>
<proteinExistence type="predicted"/>
<reference evidence="7" key="3">
    <citation type="submission" date="2025-09" db="UniProtKB">
        <authorList>
            <consortium name="Ensembl"/>
        </authorList>
    </citation>
    <scope>IDENTIFICATION</scope>
</reference>